<dbReference type="SUPFAM" id="SSF46929">
    <property type="entry name" value="DNA helicase RuvA subunit, C-terminal domain"/>
    <property type="match status" value="1"/>
</dbReference>
<comment type="similarity">
    <text evidence="6">Belongs to the RuvA family.</text>
</comment>
<dbReference type="GO" id="GO:0005737">
    <property type="term" value="C:cytoplasm"/>
    <property type="evidence" value="ECO:0007669"/>
    <property type="project" value="UniProtKB-SubCell"/>
</dbReference>
<dbReference type="Pfam" id="PF14520">
    <property type="entry name" value="HHH_5"/>
    <property type="match status" value="1"/>
</dbReference>
<dbReference type="SUPFAM" id="SSF47781">
    <property type="entry name" value="RuvA domain 2-like"/>
    <property type="match status" value="1"/>
</dbReference>
<dbReference type="CDD" id="cd14332">
    <property type="entry name" value="UBA_RuvA_C"/>
    <property type="match status" value="1"/>
</dbReference>
<keyword evidence="3 6" id="KW-0238">DNA-binding</keyword>
<evidence type="ECO:0000313" key="10">
    <source>
        <dbReference type="Proteomes" id="UP000281343"/>
    </source>
</evidence>
<dbReference type="Pfam" id="PF07499">
    <property type="entry name" value="RuvA_C"/>
    <property type="match status" value="1"/>
</dbReference>
<comment type="function">
    <text evidence="6">The RuvA-RuvB-RuvC complex processes Holliday junction (HJ) DNA during genetic recombination and DNA repair, while the RuvA-RuvB complex plays an important role in the rescue of blocked DNA replication forks via replication fork reversal (RFR). RuvA specifically binds to HJ cruciform DNA, conferring on it an open structure. The RuvB hexamer acts as an ATP-dependent pump, pulling dsDNA into and through the RuvAB complex. HJ branch migration allows RuvC to scan DNA until it finds its consensus sequence, where it cleaves and resolves the cruciform DNA.</text>
</comment>
<dbReference type="GO" id="GO:0009378">
    <property type="term" value="F:four-way junction helicase activity"/>
    <property type="evidence" value="ECO:0007669"/>
    <property type="project" value="InterPro"/>
</dbReference>
<dbReference type="OrthoDB" id="5293449at2"/>
<keyword evidence="10" id="KW-1185">Reference proteome</keyword>
<sequence>MIGKLTGRVDHRAGDHVLLDVNGVGYTVHCSERTLAALPPAGQMAVLYTELLVREDLLQLFGFLTLYEREWHRLLISVQGIGAKASMAILGTLGAEGIARAIAIGDWAAVKAAPGVGPKIAQRVVNELKDKAPAVMALGGTVHQALGDAPVEVIDTTTPADAPRAPVHSTASAQAEALSALQNLGYAPSEAASAVATAAGDAGETDTPALIRAALRLLAPRE</sequence>
<dbReference type="SUPFAM" id="SSF50249">
    <property type="entry name" value="Nucleic acid-binding proteins"/>
    <property type="match status" value="1"/>
</dbReference>
<evidence type="ECO:0000259" key="8">
    <source>
        <dbReference type="Pfam" id="PF07499"/>
    </source>
</evidence>
<dbReference type="InterPro" id="IPR036267">
    <property type="entry name" value="RuvA_C_sf"/>
</dbReference>
<dbReference type="Proteomes" id="UP000281343">
    <property type="component" value="Unassembled WGS sequence"/>
</dbReference>
<evidence type="ECO:0000256" key="4">
    <source>
        <dbReference type="ARBA" id="ARBA00023172"/>
    </source>
</evidence>
<evidence type="ECO:0000259" key="7">
    <source>
        <dbReference type="Pfam" id="PF01330"/>
    </source>
</evidence>
<dbReference type="InterPro" id="IPR011114">
    <property type="entry name" value="RuvA_C"/>
</dbReference>
<feature type="region of interest" description="Domain I" evidence="6">
    <location>
        <begin position="1"/>
        <end position="64"/>
    </location>
</feature>
<evidence type="ECO:0000313" key="9">
    <source>
        <dbReference type="EMBL" id="RMA43911.1"/>
    </source>
</evidence>
<dbReference type="InterPro" id="IPR012340">
    <property type="entry name" value="NA-bd_OB-fold"/>
</dbReference>
<dbReference type="Gene3D" id="1.10.8.10">
    <property type="entry name" value="DNA helicase RuvA subunit, C-terminal domain"/>
    <property type="match status" value="1"/>
</dbReference>
<evidence type="ECO:0000256" key="6">
    <source>
        <dbReference type="HAMAP-Rule" id="MF_00031"/>
    </source>
</evidence>
<keyword evidence="1 6" id="KW-0963">Cytoplasm</keyword>
<dbReference type="RefSeq" id="WP_121896500.1">
    <property type="nucleotide sequence ID" value="NZ_RCNT01000001.1"/>
</dbReference>
<proteinExistence type="inferred from homology"/>
<dbReference type="InterPro" id="IPR013849">
    <property type="entry name" value="DNA_helicase_Holl-junc_RuvA_I"/>
</dbReference>
<comment type="domain">
    <text evidence="6">Has three domains with a flexible linker between the domains II and III and assumes an 'L' shape. Domain III is highly mobile and contacts RuvB.</text>
</comment>
<dbReference type="Gene3D" id="2.40.50.140">
    <property type="entry name" value="Nucleic acid-binding proteins"/>
    <property type="match status" value="1"/>
</dbReference>
<keyword evidence="2 6" id="KW-0227">DNA damage</keyword>
<feature type="domain" description="Holliday junction DNA helicase RuvA C-terminal" evidence="8">
    <location>
        <begin position="173"/>
        <end position="219"/>
    </location>
</feature>
<dbReference type="GO" id="GO:0006310">
    <property type="term" value="P:DNA recombination"/>
    <property type="evidence" value="ECO:0007669"/>
    <property type="project" value="UniProtKB-UniRule"/>
</dbReference>
<dbReference type="GO" id="GO:0006281">
    <property type="term" value="P:DNA repair"/>
    <property type="evidence" value="ECO:0007669"/>
    <property type="project" value="UniProtKB-UniRule"/>
</dbReference>
<comment type="caution">
    <text evidence="6">Lacks conserved residue(s) required for the propagation of feature annotation.</text>
</comment>
<reference evidence="9 10" key="1">
    <citation type="submission" date="2018-10" db="EMBL/GenBank/DDBJ databases">
        <authorList>
            <person name="Jung H.S."/>
            <person name="Jeon C.O."/>
        </authorList>
    </citation>
    <scope>NUCLEOTIDE SEQUENCE [LARGE SCALE GENOMIC DNA]</scope>
    <source>
        <strain evidence="9 10">MA-7-27</strain>
    </source>
</reference>
<keyword evidence="5 6" id="KW-0234">DNA repair</keyword>
<dbReference type="GO" id="GO:0005524">
    <property type="term" value="F:ATP binding"/>
    <property type="evidence" value="ECO:0007669"/>
    <property type="project" value="InterPro"/>
</dbReference>
<dbReference type="HAMAP" id="MF_00031">
    <property type="entry name" value="DNA_HJ_migration_RuvA"/>
    <property type="match status" value="1"/>
</dbReference>
<keyword evidence="4 6" id="KW-0233">DNA recombination</keyword>
<organism evidence="9 10">
    <name type="scientific">Rhodophyticola porphyridii</name>
    <dbReference type="NCBI Taxonomy" id="1852017"/>
    <lineage>
        <taxon>Bacteria</taxon>
        <taxon>Pseudomonadati</taxon>
        <taxon>Pseudomonadota</taxon>
        <taxon>Alphaproteobacteria</taxon>
        <taxon>Rhodobacterales</taxon>
        <taxon>Roseobacteraceae</taxon>
        <taxon>Rhodophyticola</taxon>
    </lineage>
</organism>
<accession>A0A3L9Y5A2</accession>
<evidence type="ECO:0000256" key="5">
    <source>
        <dbReference type="ARBA" id="ARBA00023204"/>
    </source>
</evidence>
<comment type="subcellular location">
    <subcellularLocation>
        <location evidence="6">Cytoplasm</location>
    </subcellularLocation>
</comment>
<evidence type="ECO:0000256" key="1">
    <source>
        <dbReference type="ARBA" id="ARBA00022490"/>
    </source>
</evidence>
<name>A0A3L9Y5A2_9RHOB</name>
<comment type="caution">
    <text evidence="9">The sequence shown here is derived from an EMBL/GenBank/DDBJ whole genome shotgun (WGS) entry which is preliminary data.</text>
</comment>
<feature type="region of interest" description="Domain III" evidence="6">
    <location>
        <begin position="171"/>
        <end position="222"/>
    </location>
</feature>
<evidence type="ECO:0000256" key="2">
    <source>
        <dbReference type="ARBA" id="ARBA00022763"/>
    </source>
</evidence>
<dbReference type="Pfam" id="PF01330">
    <property type="entry name" value="RuvA_N"/>
    <property type="match status" value="1"/>
</dbReference>
<dbReference type="GO" id="GO:0000400">
    <property type="term" value="F:four-way junction DNA binding"/>
    <property type="evidence" value="ECO:0007669"/>
    <property type="project" value="UniProtKB-UniRule"/>
</dbReference>
<dbReference type="InterPro" id="IPR000085">
    <property type="entry name" value="RuvA"/>
</dbReference>
<protein>
    <recommendedName>
        <fullName evidence="6">Holliday junction branch migration complex subunit RuvA</fullName>
    </recommendedName>
</protein>
<dbReference type="NCBIfam" id="TIGR00084">
    <property type="entry name" value="ruvA"/>
    <property type="match status" value="1"/>
</dbReference>
<dbReference type="EMBL" id="RCNT01000001">
    <property type="protein sequence ID" value="RMA43911.1"/>
    <property type="molecule type" value="Genomic_DNA"/>
</dbReference>
<evidence type="ECO:0000256" key="3">
    <source>
        <dbReference type="ARBA" id="ARBA00023125"/>
    </source>
</evidence>
<dbReference type="Gene3D" id="1.10.150.20">
    <property type="entry name" value="5' to 3' exonuclease, C-terminal subdomain"/>
    <property type="match status" value="1"/>
</dbReference>
<feature type="domain" description="DNA helicase Holliday junction RuvA type" evidence="7">
    <location>
        <begin position="1"/>
        <end position="62"/>
    </location>
</feature>
<dbReference type="GO" id="GO:0009379">
    <property type="term" value="C:Holliday junction helicase complex"/>
    <property type="evidence" value="ECO:0007669"/>
    <property type="project" value="InterPro"/>
</dbReference>
<dbReference type="AlphaFoldDB" id="A0A3L9Y5A2"/>
<comment type="subunit">
    <text evidence="6">Homotetramer. Forms an RuvA(8)-RuvB(12)-Holliday junction (HJ) complex. HJ DNA is sandwiched between 2 RuvA tetramers; dsDNA enters through RuvA and exits via RuvB. An RuvB hexamer assembles on each DNA strand where it exits the tetramer. Each RuvB hexamer is contacted by two RuvA subunits (via domain III) on 2 adjacent RuvB subunits; this complex drives branch migration. In the full resolvosome a probable DNA-RuvA(4)-RuvB(12)-RuvC(2) complex forms which resolves the HJ.</text>
</comment>
<gene>
    <name evidence="6 9" type="primary">ruvA</name>
    <name evidence="9" type="ORF">D9R08_03045</name>
</gene>
<dbReference type="GO" id="GO:0048476">
    <property type="term" value="C:Holliday junction resolvase complex"/>
    <property type="evidence" value="ECO:0007669"/>
    <property type="project" value="UniProtKB-UniRule"/>
</dbReference>
<dbReference type="InterPro" id="IPR010994">
    <property type="entry name" value="RuvA_2-like"/>
</dbReference>